<dbReference type="InterPro" id="IPR052867">
    <property type="entry name" value="ATP_Synthase_Subunit_6"/>
</dbReference>
<proteinExistence type="predicted"/>
<protein>
    <recommendedName>
        <fullName evidence="4">Transmembrane protein</fullName>
    </recommendedName>
</protein>
<evidence type="ECO:0000313" key="2">
    <source>
        <dbReference type="EMBL" id="KAF2075096.1"/>
    </source>
</evidence>
<reference evidence="2" key="1">
    <citation type="submission" date="2020-01" db="EMBL/GenBank/DDBJ databases">
        <title>Development of genomics and gene disruption for Polysphondylium violaceum indicates a role for the polyketide synthase stlB in stalk morphogenesis.</title>
        <authorList>
            <person name="Narita B."/>
            <person name="Kawabe Y."/>
            <person name="Kin K."/>
            <person name="Saito T."/>
            <person name="Gibbs R."/>
            <person name="Kuspa A."/>
            <person name="Muzny D."/>
            <person name="Queller D."/>
            <person name="Richards S."/>
            <person name="Strassman J."/>
            <person name="Sucgang R."/>
            <person name="Worley K."/>
            <person name="Schaap P."/>
        </authorList>
    </citation>
    <scope>NUCLEOTIDE SEQUENCE</scope>
    <source>
        <strain evidence="2">QSvi11</strain>
    </source>
</reference>
<evidence type="ECO:0008006" key="4">
    <source>
        <dbReference type="Google" id="ProtNLM"/>
    </source>
</evidence>
<dbReference type="Proteomes" id="UP000695562">
    <property type="component" value="Unassembled WGS sequence"/>
</dbReference>
<sequence length="68" mass="7827">MRQEPLASYLRTQGKIYWPFLIGVGVWGALISKMYAGITEEDKKNSYYWKKIEAKLHPQSHGGSHGHH</sequence>
<accession>A0A8J4PWR6</accession>
<evidence type="ECO:0000313" key="3">
    <source>
        <dbReference type="Proteomes" id="UP000695562"/>
    </source>
</evidence>
<evidence type="ECO:0000256" key="1">
    <source>
        <dbReference type="SAM" id="Phobius"/>
    </source>
</evidence>
<name>A0A8J4PWR6_9MYCE</name>
<dbReference type="OrthoDB" id="15815at2759"/>
<dbReference type="AlphaFoldDB" id="A0A8J4PWR6"/>
<keyword evidence="1" id="KW-0472">Membrane</keyword>
<keyword evidence="3" id="KW-1185">Reference proteome</keyword>
<keyword evidence="1" id="KW-0812">Transmembrane</keyword>
<comment type="caution">
    <text evidence="2">The sequence shown here is derived from an EMBL/GenBank/DDBJ whole genome shotgun (WGS) entry which is preliminary data.</text>
</comment>
<dbReference type="EMBL" id="AJWJ01000115">
    <property type="protein sequence ID" value="KAF2075096.1"/>
    <property type="molecule type" value="Genomic_DNA"/>
</dbReference>
<organism evidence="2 3">
    <name type="scientific">Polysphondylium violaceum</name>
    <dbReference type="NCBI Taxonomy" id="133409"/>
    <lineage>
        <taxon>Eukaryota</taxon>
        <taxon>Amoebozoa</taxon>
        <taxon>Evosea</taxon>
        <taxon>Eumycetozoa</taxon>
        <taxon>Dictyostelia</taxon>
        <taxon>Dictyosteliales</taxon>
        <taxon>Dictyosteliaceae</taxon>
        <taxon>Polysphondylium</taxon>
    </lineage>
</organism>
<feature type="transmembrane region" description="Helical" evidence="1">
    <location>
        <begin position="16"/>
        <end position="36"/>
    </location>
</feature>
<keyword evidence="1" id="KW-1133">Transmembrane helix</keyword>
<dbReference type="PANTHER" id="PTHR34565:SF1">
    <property type="entry name" value="TRANSMEMBRANE PROTEIN"/>
    <property type="match status" value="1"/>
</dbReference>
<dbReference type="PANTHER" id="PTHR34565">
    <property type="entry name" value="TRANSMEMBRANE PROTEIN"/>
    <property type="match status" value="1"/>
</dbReference>
<gene>
    <name evidence="2" type="ORF">CYY_003616</name>
</gene>